<reference evidence="2 3" key="1">
    <citation type="submission" date="2019-01" db="EMBL/GenBank/DDBJ databases">
        <title>A chromosome-scale genome assembly of the yellow perch, Perca flavescens.</title>
        <authorList>
            <person name="Feron R."/>
            <person name="Morvezen R."/>
            <person name="Bestin A."/>
            <person name="Haffray P."/>
            <person name="Klopp C."/>
            <person name="Zahm M."/>
            <person name="Cabau C."/>
            <person name="Roques C."/>
            <person name="Donnadieu C."/>
            <person name="Bouchez O."/>
            <person name="Christie M."/>
            <person name="Larson W."/>
            <person name="Guiguen Y."/>
        </authorList>
    </citation>
    <scope>NUCLEOTIDE SEQUENCE [LARGE SCALE GENOMIC DNA]</scope>
    <source>
        <strain evidence="2">YP-PL-M2</strain>
        <tissue evidence="2">Blood</tissue>
    </source>
</reference>
<dbReference type="InterPro" id="IPR013594">
    <property type="entry name" value="Dynein_heavy_tail"/>
</dbReference>
<organism evidence="2 3">
    <name type="scientific">Perca flavescens</name>
    <name type="common">American yellow perch</name>
    <name type="synonym">Morone flavescens</name>
    <dbReference type="NCBI Taxonomy" id="8167"/>
    <lineage>
        <taxon>Eukaryota</taxon>
        <taxon>Metazoa</taxon>
        <taxon>Chordata</taxon>
        <taxon>Craniata</taxon>
        <taxon>Vertebrata</taxon>
        <taxon>Euteleostomi</taxon>
        <taxon>Actinopterygii</taxon>
        <taxon>Neopterygii</taxon>
        <taxon>Teleostei</taxon>
        <taxon>Neoteleostei</taxon>
        <taxon>Acanthomorphata</taxon>
        <taxon>Eupercaria</taxon>
        <taxon>Perciformes</taxon>
        <taxon>Percoidei</taxon>
        <taxon>Percidae</taxon>
        <taxon>Percinae</taxon>
        <taxon>Perca</taxon>
    </lineage>
</organism>
<feature type="domain" description="Dynein heavy chain tail" evidence="1">
    <location>
        <begin position="174"/>
        <end position="227"/>
    </location>
</feature>
<comment type="caution">
    <text evidence="2">The sequence shown here is derived from an EMBL/GenBank/DDBJ whole genome shotgun (WGS) entry which is preliminary data.</text>
</comment>
<evidence type="ECO:0000313" key="3">
    <source>
        <dbReference type="Proteomes" id="UP000295070"/>
    </source>
</evidence>
<keyword evidence="3" id="KW-1185">Reference proteome</keyword>
<dbReference type="Pfam" id="PF08385">
    <property type="entry name" value="DHC_N1"/>
    <property type="match status" value="1"/>
</dbReference>
<accession>A0A484CUB5</accession>
<name>A0A484CUB5_PERFV</name>
<evidence type="ECO:0000259" key="1">
    <source>
        <dbReference type="Pfam" id="PF08385"/>
    </source>
</evidence>
<evidence type="ECO:0000313" key="2">
    <source>
        <dbReference type="EMBL" id="TDH05564.1"/>
    </source>
</evidence>
<dbReference type="Proteomes" id="UP000295070">
    <property type="component" value="Chromosome 12"/>
</dbReference>
<gene>
    <name evidence="2" type="ORF">EPR50_G00123850</name>
</gene>
<protein>
    <recommendedName>
        <fullName evidence="1">Dynein heavy chain tail domain-containing protein</fullName>
    </recommendedName>
</protein>
<proteinExistence type="predicted"/>
<dbReference type="EMBL" id="SCKG01000012">
    <property type="protein sequence ID" value="TDH05564.1"/>
    <property type="molecule type" value="Genomic_DNA"/>
</dbReference>
<dbReference type="AlphaFoldDB" id="A0A484CUB5"/>
<sequence length="228" mass="25253">MAEATSGNSGGLGSGGAGVVRVPQEPSLKAGVVLTDERVDFLREQAFCVLRVKTDKWNRFIGAEENQKIILDFLDHIWTNRLLLFTGPGGTLHAGNAQVLVCVLSSGLNHEDWPPVVSDDIHRHLEKLRNRVVTMRGRAEGRTLLPLPLCVERARPQDIVLSASGWPLDRGLLYSIETLIVQWSGQIWNVLKKDSGMVLLRGDHPGPNVELQFWTAQRENLLGIQSQV</sequence>
<dbReference type="STRING" id="8167.A0A484CUB5"/>